<evidence type="ECO:0000313" key="3">
    <source>
        <dbReference type="Proteomes" id="UP001501074"/>
    </source>
</evidence>
<name>A0ABP7A3C0_9ACTN</name>
<dbReference type="Pfam" id="PF03992">
    <property type="entry name" value="ABM"/>
    <property type="match status" value="1"/>
</dbReference>
<dbReference type="RefSeq" id="WP_231487730.1">
    <property type="nucleotide sequence ID" value="NZ_BAAAZO010000009.1"/>
</dbReference>
<organism evidence="2 3">
    <name type="scientific">Kineosporia mesophila</name>
    <dbReference type="NCBI Taxonomy" id="566012"/>
    <lineage>
        <taxon>Bacteria</taxon>
        <taxon>Bacillati</taxon>
        <taxon>Actinomycetota</taxon>
        <taxon>Actinomycetes</taxon>
        <taxon>Kineosporiales</taxon>
        <taxon>Kineosporiaceae</taxon>
        <taxon>Kineosporia</taxon>
    </lineage>
</organism>
<dbReference type="Gene3D" id="3.30.70.100">
    <property type="match status" value="1"/>
</dbReference>
<dbReference type="SUPFAM" id="SSF54909">
    <property type="entry name" value="Dimeric alpha+beta barrel"/>
    <property type="match status" value="1"/>
</dbReference>
<reference evidence="3" key="1">
    <citation type="journal article" date="2019" name="Int. J. Syst. Evol. Microbiol.">
        <title>The Global Catalogue of Microorganisms (GCM) 10K type strain sequencing project: providing services to taxonomists for standard genome sequencing and annotation.</title>
        <authorList>
            <consortium name="The Broad Institute Genomics Platform"/>
            <consortium name="The Broad Institute Genome Sequencing Center for Infectious Disease"/>
            <person name="Wu L."/>
            <person name="Ma J."/>
        </authorList>
    </citation>
    <scope>NUCLEOTIDE SEQUENCE [LARGE SCALE GENOMIC DNA]</scope>
    <source>
        <strain evidence="3">JCM 16902</strain>
    </source>
</reference>
<dbReference type="PROSITE" id="PS51725">
    <property type="entry name" value="ABM"/>
    <property type="match status" value="1"/>
</dbReference>
<gene>
    <name evidence="2" type="ORF">GCM10022223_46510</name>
</gene>
<comment type="caution">
    <text evidence="2">The sequence shown here is derived from an EMBL/GenBank/DDBJ whole genome shotgun (WGS) entry which is preliminary data.</text>
</comment>
<dbReference type="EMBL" id="BAAAZO010000009">
    <property type="protein sequence ID" value="GAA3624163.1"/>
    <property type="molecule type" value="Genomic_DNA"/>
</dbReference>
<sequence>MFVVTRYRVPPEEADEFAGLAREALTALTARPGCLDGRVGRSIDEPALWVLSTRWENVGAYRRALSNPEVKVRAVPLMYRCIDEPTAFEDLATWTPAQGRQEHESDLIVE</sequence>
<dbReference type="InterPro" id="IPR011008">
    <property type="entry name" value="Dimeric_a/b-barrel"/>
</dbReference>
<evidence type="ECO:0000313" key="2">
    <source>
        <dbReference type="EMBL" id="GAA3624163.1"/>
    </source>
</evidence>
<feature type="domain" description="ABM" evidence="1">
    <location>
        <begin position="1"/>
        <end position="91"/>
    </location>
</feature>
<dbReference type="Proteomes" id="UP001501074">
    <property type="component" value="Unassembled WGS sequence"/>
</dbReference>
<dbReference type="InterPro" id="IPR007138">
    <property type="entry name" value="ABM_dom"/>
</dbReference>
<proteinExistence type="predicted"/>
<accession>A0ABP7A3C0</accession>
<keyword evidence="3" id="KW-1185">Reference proteome</keyword>
<protein>
    <recommendedName>
        <fullName evidence="1">ABM domain-containing protein</fullName>
    </recommendedName>
</protein>
<evidence type="ECO:0000259" key="1">
    <source>
        <dbReference type="PROSITE" id="PS51725"/>
    </source>
</evidence>